<gene>
    <name evidence="1" type="ORF">METZ01_LOCUS428005</name>
</gene>
<accession>A0A382XXE2</accession>
<protein>
    <submittedName>
        <fullName evidence="1">Uncharacterized protein</fullName>
    </submittedName>
</protein>
<organism evidence="1">
    <name type="scientific">marine metagenome</name>
    <dbReference type="NCBI Taxonomy" id="408172"/>
    <lineage>
        <taxon>unclassified sequences</taxon>
        <taxon>metagenomes</taxon>
        <taxon>ecological metagenomes</taxon>
    </lineage>
</organism>
<dbReference type="EMBL" id="UINC01170884">
    <property type="protein sequence ID" value="SVD75151.1"/>
    <property type="molecule type" value="Genomic_DNA"/>
</dbReference>
<proteinExistence type="predicted"/>
<name>A0A382XXE2_9ZZZZ</name>
<evidence type="ECO:0000313" key="1">
    <source>
        <dbReference type="EMBL" id="SVD75151.1"/>
    </source>
</evidence>
<sequence>MLCKYCPLKRTCSQICSYLEPHLPSMEQGRVDYEDLLRIYQGRLMTQALLDNVEILTSRQQE</sequence>
<reference evidence="1" key="1">
    <citation type="submission" date="2018-05" db="EMBL/GenBank/DDBJ databases">
        <authorList>
            <person name="Lanie J.A."/>
            <person name="Ng W.-L."/>
            <person name="Kazmierczak K.M."/>
            <person name="Andrzejewski T.M."/>
            <person name="Davidsen T.M."/>
            <person name="Wayne K.J."/>
            <person name="Tettelin H."/>
            <person name="Glass J.I."/>
            <person name="Rusch D."/>
            <person name="Podicherti R."/>
            <person name="Tsui H.-C.T."/>
            <person name="Winkler M.E."/>
        </authorList>
    </citation>
    <scope>NUCLEOTIDE SEQUENCE</scope>
</reference>
<feature type="non-terminal residue" evidence="1">
    <location>
        <position position="62"/>
    </location>
</feature>
<dbReference type="AlphaFoldDB" id="A0A382XXE2"/>